<feature type="domain" description="Ig-like" evidence="7">
    <location>
        <begin position="34"/>
        <end position="113"/>
    </location>
</feature>
<dbReference type="SMART" id="SM00406">
    <property type="entry name" value="IGv"/>
    <property type="match status" value="2"/>
</dbReference>
<evidence type="ECO:0000256" key="1">
    <source>
        <dbReference type="ARBA" id="ARBA00022729"/>
    </source>
</evidence>
<dbReference type="SMART" id="SM00409">
    <property type="entry name" value="IG"/>
    <property type="match status" value="2"/>
</dbReference>
<name>A0ABR3NUI5_9TELE</name>
<dbReference type="InterPro" id="IPR003599">
    <property type="entry name" value="Ig_sub"/>
</dbReference>
<dbReference type="Proteomes" id="UP001558613">
    <property type="component" value="Unassembled WGS sequence"/>
</dbReference>
<dbReference type="PANTHER" id="PTHR19367:SF18">
    <property type="entry name" value="T CELL RECEPTOR ALPHA VARIABLE 16"/>
    <property type="match status" value="1"/>
</dbReference>
<evidence type="ECO:0000256" key="4">
    <source>
        <dbReference type="ARBA" id="ARBA00023319"/>
    </source>
</evidence>
<dbReference type="Pfam" id="PF07686">
    <property type="entry name" value="V-set"/>
    <property type="match status" value="2"/>
</dbReference>
<dbReference type="PROSITE" id="PS50835">
    <property type="entry name" value="IG_LIKE"/>
    <property type="match status" value="2"/>
</dbReference>
<feature type="signal peptide" evidence="6">
    <location>
        <begin position="1"/>
        <end position="19"/>
    </location>
</feature>
<sequence>MKLWLTIIILELSILGCQSDDTVDQLVKHVTGFEGESVTLDCKYTTTSQSQDLFWYIQRRDKTPKLVLQRSSYGGGINGTEFQERFYSEVKPSKSVPLIIQRLRVSDSAVYYCALRPTVLTGCLSLIQNQKKPTVYRGERGVVGNDVISQTHISKHQTNSPVIPECKPDTVDQPDKHVTEAEGGSVTLQCKYTATTTTTPDLFWYIQRENDIPKYMLRKNKYGGDQGPEFQERFDSEVSSDSVPLTIKNLCVSDSAVYYCALQPTVTETHSTLNKNLIQC</sequence>
<comment type="caution">
    <text evidence="8">The sequence shown here is derived from an EMBL/GenBank/DDBJ whole genome shotgun (WGS) entry which is preliminary data.</text>
</comment>
<dbReference type="InterPro" id="IPR007110">
    <property type="entry name" value="Ig-like_dom"/>
</dbReference>
<dbReference type="Gene3D" id="2.60.40.10">
    <property type="entry name" value="Immunoglobulins"/>
    <property type="match status" value="2"/>
</dbReference>
<evidence type="ECO:0000256" key="6">
    <source>
        <dbReference type="SAM" id="SignalP"/>
    </source>
</evidence>
<protein>
    <recommendedName>
        <fullName evidence="7">Ig-like domain-containing protein</fullName>
    </recommendedName>
</protein>
<dbReference type="InterPro" id="IPR036179">
    <property type="entry name" value="Ig-like_dom_sf"/>
</dbReference>
<accession>A0ABR3NUI5</accession>
<gene>
    <name evidence="8" type="ORF">QQF64_015184</name>
</gene>
<evidence type="ECO:0000256" key="5">
    <source>
        <dbReference type="ARBA" id="ARBA00043266"/>
    </source>
</evidence>
<feature type="chain" id="PRO_5046067237" description="Ig-like domain-containing protein" evidence="6">
    <location>
        <begin position="20"/>
        <end position="280"/>
    </location>
</feature>
<reference evidence="8 9" key="1">
    <citation type="submission" date="2023-09" db="EMBL/GenBank/DDBJ databases">
        <authorList>
            <person name="Wang M."/>
        </authorList>
    </citation>
    <scope>NUCLEOTIDE SEQUENCE [LARGE SCALE GENOMIC DNA]</scope>
    <source>
        <strain evidence="8">GT-2023</strain>
        <tissue evidence="8">Liver</tissue>
    </source>
</reference>
<dbReference type="SMART" id="SM00408">
    <property type="entry name" value="IGc2"/>
    <property type="match status" value="2"/>
</dbReference>
<dbReference type="PANTHER" id="PTHR19367">
    <property type="entry name" value="T-CELL RECEPTOR ALPHA CHAIN V REGION"/>
    <property type="match status" value="1"/>
</dbReference>
<evidence type="ECO:0000313" key="8">
    <source>
        <dbReference type="EMBL" id="KAL1280584.1"/>
    </source>
</evidence>
<keyword evidence="4" id="KW-0393">Immunoglobulin domain</keyword>
<dbReference type="EMBL" id="JAYMGO010000002">
    <property type="protein sequence ID" value="KAL1280584.1"/>
    <property type="molecule type" value="Genomic_DNA"/>
</dbReference>
<dbReference type="InterPro" id="IPR013783">
    <property type="entry name" value="Ig-like_fold"/>
</dbReference>
<keyword evidence="5" id="KW-0391">Immunity</keyword>
<organism evidence="8 9">
    <name type="scientific">Cirrhinus molitorella</name>
    <name type="common">mud carp</name>
    <dbReference type="NCBI Taxonomy" id="172907"/>
    <lineage>
        <taxon>Eukaryota</taxon>
        <taxon>Metazoa</taxon>
        <taxon>Chordata</taxon>
        <taxon>Craniata</taxon>
        <taxon>Vertebrata</taxon>
        <taxon>Euteleostomi</taxon>
        <taxon>Actinopterygii</taxon>
        <taxon>Neopterygii</taxon>
        <taxon>Teleostei</taxon>
        <taxon>Ostariophysi</taxon>
        <taxon>Cypriniformes</taxon>
        <taxon>Cyprinidae</taxon>
        <taxon>Labeoninae</taxon>
        <taxon>Labeonini</taxon>
        <taxon>Cirrhinus</taxon>
    </lineage>
</organism>
<dbReference type="InterPro" id="IPR013106">
    <property type="entry name" value="Ig_V-set"/>
</dbReference>
<evidence type="ECO:0000256" key="3">
    <source>
        <dbReference type="ARBA" id="ARBA00023170"/>
    </source>
</evidence>
<dbReference type="InterPro" id="IPR003598">
    <property type="entry name" value="Ig_sub2"/>
</dbReference>
<keyword evidence="5" id="KW-1279">T cell receptor</keyword>
<evidence type="ECO:0000259" key="7">
    <source>
        <dbReference type="PROSITE" id="PS50835"/>
    </source>
</evidence>
<dbReference type="SUPFAM" id="SSF48726">
    <property type="entry name" value="Immunoglobulin"/>
    <property type="match status" value="2"/>
</dbReference>
<proteinExistence type="predicted"/>
<keyword evidence="3" id="KW-0675">Receptor</keyword>
<feature type="domain" description="Ig-like" evidence="7">
    <location>
        <begin position="168"/>
        <end position="274"/>
    </location>
</feature>
<keyword evidence="2" id="KW-1064">Adaptive immunity</keyword>
<dbReference type="InterPro" id="IPR051287">
    <property type="entry name" value="TCR_variable_region"/>
</dbReference>
<keyword evidence="9" id="KW-1185">Reference proteome</keyword>
<keyword evidence="1 6" id="KW-0732">Signal</keyword>
<evidence type="ECO:0000256" key="2">
    <source>
        <dbReference type="ARBA" id="ARBA00023130"/>
    </source>
</evidence>
<evidence type="ECO:0000313" key="9">
    <source>
        <dbReference type="Proteomes" id="UP001558613"/>
    </source>
</evidence>